<dbReference type="UniPathway" id="UPA00262">
    <property type="reaction ID" value="UER00222"/>
</dbReference>
<evidence type="ECO:0000256" key="5">
    <source>
        <dbReference type="ARBA" id="ARBA00023244"/>
    </source>
</evidence>
<dbReference type="Pfam" id="PF13241">
    <property type="entry name" value="NAD_binding_7"/>
    <property type="match status" value="1"/>
</dbReference>
<dbReference type="SUPFAM" id="SSF51735">
    <property type="entry name" value="NAD(P)-binding Rossmann-fold domains"/>
    <property type="match status" value="1"/>
</dbReference>
<dbReference type="InterPro" id="IPR028161">
    <property type="entry name" value="Met8-like"/>
</dbReference>
<dbReference type="EC" id="1.3.1.76" evidence="2"/>
<reference evidence="7 8" key="1">
    <citation type="submission" date="2015-01" db="EMBL/GenBank/DDBJ databases">
        <title>Paenibacillus swuensis/DY6/whole genome sequencing.</title>
        <authorList>
            <person name="Kim M.K."/>
            <person name="Srinivasan S."/>
            <person name="Lee J.-J."/>
        </authorList>
    </citation>
    <scope>NUCLEOTIDE SEQUENCE [LARGE SCALE GENOMIC DNA]</scope>
    <source>
        <strain evidence="7 8">DY6</strain>
    </source>
</reference>
<dbReference type="PANTHER" id="PTHR35330:SF1">
    <property type="entry name" value="SIROHEME BIOSYNTHESIS PROTEIN MET8"/>
    <property type="match status" value="1"/>
</dbReference>
<dbReference type="NCBIfam" id="TIGR01470">
    <property type="entry name" value="cysG_Nterm"/>
    <property type="match status" value="1"/>
</dbReference>
<name>A0A172TK53_9BACL</name>
<dbReference type="InterPro" id="IPR006367">
    <property type="entry name" value="Sirohaem_synthase_N"/>
</dbReference>
<evidence type="ECO:0000256" key="1">
    <source>
        <dbReference type="ARBA" id="ARBA00005010"/>
    </source>
</evidence>
<dbReference type="GO" id="GO:0043115">
    <property type="term" value="F:precorrin-2 dehydrogenase activity"/>
    <property type="evidence" value="ECO:0007669"/>
    <property type="project" value="UniProtKB-EC"/>
</dbReference>
<evidence type="ECO:0000256" key="4">
    <source>
        <dbReference type="ARBA" id="ARBA00023027"/>
    </source>
</evidence>
<dbReference type="KEGG" id="pswu:SY83_13755"/>
<dbReference type="EMBL" id="CP011388">
    <property type="protein sequence ID" value="ANE47153.1"/>
    <property type="molecule type" value="Genomic_DNA"/>
</dbReference>
<sequence>MAKDTYFPICLRMKGRLCTVVGGGSVAERKIRSLMDTDARIKVIAPRWTPAITKWIDEGLVLGESRVYRDGDLKGSFIVYASTDVPSVNEQVCLEAEQEGMMFNRSDQADTGDWVDPAVVRRGQLAITVSTGGASPGMAKAIQCELQQEYGPEFEEALDWLAGLRVTLKETLADPRDRQRILKELWTEDTIDQIRNGELHKLKQKIAVALEPGGK</sequence>
<dbReference type="Gene3D" id="3.40.50.720">
    <property type="entry name" value="NAD(P)-binding Rossmann-like Domain"/>
    <property type="match status" value="1"/>
</dbReference>
<dbReference type="GO" id="GO:0019354">
    <property type="term" value="P:siroheme biosynthetic process"/>
    <property type="evidence" value="ECO:0007669"/>
    <property type="project" value="UniProtKB-UniPathway"/>
</dbReference>
<dbReference type="OrthoDB" id="9773765at2"/>
<dbReference type="PATRIC" id="fig|1178515.4.peg.2759"/>
<keyword evidence="5" id="KW-0627">Porphyrin biosynthesis</keyword>
<comment type="pathway">
    <text evidence="1">Porphyrin-containing compound metabolism; siroheme biosynthesis; sirohydrochlorin from precorrin-2: step 1/1.</text>
</comment>
<organism evidence="7 8">
    <name type="scientific">Paenibacillus swuensis</name>
    <dbReference type="NCBI Taxonomy" id="1178515"/>
    <lineage>
        <taxon>Bacteria</taxon>
        <taxon>Bacillati</taxon>
        <taxon>Bacillota</taxon>
        <taxon>Bacilli</taxon>
        <taxon>Bacillales</taxon>
        <taxon>Paenibacillaceae</taxon>
        <taxon>Paenibacillus</taxon>
    </lineage>
</organism>
<accession>A0A172TK53</accession>
<evidence type="ECO:0000313" key="8">
    <source>
        <dbReference type="Proteomes" id="UP000076927"/>
    </source>
</evidence>
<dbReference type="AlphaFoldDB" id="A0A172TK53"/>
<evidence type="ECO:0000313" key="7">
    <source>
        <dbReference type="EMBL" id="ANE47153.1"/>
    </source>
</evidence>
<gene>
    <name evidence="7" type="ORF">SY83_13755</name>
</gene>
<evidence type="ECO:0000256" key="6">
    <source>
        <dbReference type="ARBA" id="ARBA00047561"/>
    </source>
</evidence>
<proteinExistence type="predicted"/>
<dbReference type="GO" id="GO:0004325">
    <property type="term" value="F:ferrochelatase activity"/>
    <property type="evidence" value="ECO:0007669"/>
    <property type="project" value="InterPro"/>
</dbReference>
<dbReference type="Gene3D" id="1.10.8.610">
    <property type="entry name" value="SirC, precorrin-2 dehydrogenase, C-terminal helical domain-like"/>
    <property type="match status" value="1"/>
</dbReference>
<keyword evidence="4" id="KW-0520">NAD</keyword>
<dbReference type="InterPro" id="IPR036291">
    <property type="entry name" value="NAD(P)-bd_dom_sf"/>
</dbReference>
<keyword evidence="3" id="KW-0560">Oxidoreductase</keyword>
<comment type="catalytic activity">
    <reaction evidence="6">
        <text>precorrin-2 + NAD(+) = sirohydrochlorin + NADH + 2 H(+)</text>
        <dbReference type="Rhea" id="RHEA:15613"/>
        <dbReference type="ChEBI" id="CHEBI:15378"/>
        <dbReference type="ChEBI" id="CHEBI:57540"/>
        <dbReference type="ChEBI" id="CHEBI:57945"/>
        <dbReference type="ChEBI" id="CHEBI:58351"/>
        <dbReference type="ChEBI" id="CHEBI:58827"/>
        <dbReference type="EC" id="1.3.1.76"/>
    </reaction>
</comment>
<evidence type="ECO:0000256" key="3">
    <source>
        <dbReference type="ARBA" id="ARBA00023002"/>
    </source>
</evidence>
<dbReference type="SUPFAM" id="SSF75615">
    <property type="entry name" value="Siroheme synthase middle domains-like"/>
    <property type="match status" value="1"/>
</dbReference>
<evidence type="ECO:0000256" key="2">
    <source>
        <dbReference type="ARBA" id="ARBA00012400"/>
    </source>
</evidence>
<dbReference type="STRING" id="1178515.SY83_13755"/>
<dbReference type="PANTHER" id="PTHR35330">
    <property type="entry name" value="SIROHEME BIOSYNTHESIS PROTEIN MET8"/>
    <property type="match status" value="1"/>
</dbReference>
<protein>
    <recommendedName>
        <fullName evidence="2">precorrin-2 dehydrogenase</fullName>
        <ecNumber evidence="2">1.3.1.76</ecNumber>
    </recommendedName>
</protein>
<dbReference type="InterPro" id="IPR042518">
    <property type="entry name" value="SirC_C"/>
</dbReference>
<dbReference type="Proteomes" id="UP000076927">
    <property type="component" value="Chromosome"/>
</dbReference>
<keyword evidence="8" id="KW-1185">Reference proteome</keyword>